<evidence type="ECO:0000313" key="2">
    <source>
        <dbReference type="EMBL" id="KAJ1110910.1"/>
    </source>
</evidence>
<evidence type="ECO:0000313" key="3">
    <source>
        <dbReference type="Proteomes" id="UP001066276"/>
    </source>
</evidence>
<comment type="caution">
    <text evidence="2">The sequence shown here is derived from an EMBL/GenBank/DDBJ whole genome shotgun (WGS) entry which is preliminary data.</text>
</comment>
<organism evidence="2 3">
    <name type="scientific">Pleurodeles waltl</name>
    <name type="common">Iberian ribbed newt</name>
    <dbReference type="NCBI Taxonomy" id="8319"/>
    <lineage>
        <taxon>Eukaryota</taxon>
        <taxon>Metazoa</taxon>
        <taxon>Chordata</taxon>
        <taxon>Craniata</taxon>
        <taxon>Vertebrata</taxon>
        <taxon>Euteleostomi</taxon>
        <taxon>Amphibia</taxon>
        <taxon>Batrachia</taxon>
        <taxon>Caudata</taxon>
        <taxon>Salamandroidea</taxon>
        <taxon>Salamandridae</taxon>
        <taxon>Pleurodelinae</taxon>
        <taxon>Pleurodeles</taxon>
    </lineage>
</organism>
<dbReference type="EMBL" id="JANPWB010000013">
    <property type="protein sequence ID" value="KAJ1110910.1"/>
    <property type="molecule type" value="Genomic_DNA"/>
</dbReference>
<reference evidence="2" key="1">
    <citation type="journal article" date="2022" name="bioRxiv">
        <title>Sequencing and chromosome-scale assembly of the giantPleurodeles waltlgenome.</title>
        <authorList>
            <person name="Brown T."/>
            <person name="Elewa A."/>
            <person name="Iarovenko S."/>
            <person name="Subramanian E."/>
            <person name="Araus A.J."/>
            <person name="Petzold A."/>
            <person name="Susuki M."/>
            <person name="Suzuki K.-i.T."/>
            <person name="Hayashi T."/>
            <person name="Toyoda A."/>
            <person name="Oliveira C."/>
            <person name="Osipova E."/>
            <person name="Leigh N.D."/>
            <person name="Simon A."/>
            <person name="Yun M.H."/>
        </authorList>
    </citation>
    <scope>NUCLEOTIDE SEQUENCE</scope>
    <source>
        <strain evidence="2">20211129_DDA</strain>
        <tissue evidence="2">Liver</tissue>
    </source>
</reference>
<accession>A0AAV7N4F7</accession>
<keyword evidence="3" id="KW-1185">Reference proteome</keyword>
<proteinExistence type="predicted"/>
<evidence type="ECO:0000256" key="1">
    <source>
        <dbReference type="SAM" id="MobiDB-lite"/>
    </source>
</evidence>
<sequence>MLQRMDEDSEVQVEAGGYEELLTNKRQGNKKDAGANQGCPKLDTKHTIQRKAPHSFYPMRIGASTAEGEGSQQSVLFISGNALSVSCLDIVQKQ</sequence>
<protein>
    <submittedName>
        <fullName evidence="2">Uncharacterized protein</fullName>
    </submittedName>
</protein>
<dbReference type="Proteomes" id="UP001066276">
    <property type="component" value="Chromosome 9"/>
</dbReference>
<name>A0AAV7N4F7_PLEWA</name>
<dbReference type="AlphaFoldDB" id="A0AAV7N4F7"/>
<feature type="region of interest" description="Disordered" evidence="1">
    <location>
        <begin position="1"/>
        <end position="53"/>
    </location>
</feature>
<gene>
    <name evidence="2" type="ORF">NDU88_008256</name>
</gene>